<dbReference type="PANTHER" id="PTHR38592:SF3">
    <property type="entry name" value="BLL4819 PROTEIN"/>
    <property type="match status" value="1"/>
</dbReference>
<feature type="transmembrane region" description="Helical" evidence="1">
    <location>
        <begin position="21"/>
        <end position="37"/>
    </location>
</feature>
<dbReference type="EMBL" id="JACYFU010000001">
    <property type="protein sequence ID" value="MBD8064159.1"/>
    <property type="molecule type" value="Genomic_DNA"/>
</dbReference>
<sequence length="393" mass="42781">MGHVMAGAAPLPPGARDDRLDMFRGLALVMIFINHVPGTVYENFTNRNFGFSDAAEAFVFMSGLAAGLAYSGAFRNGGPLWLAIARPWARARQLYFVHIAITAISLAIFAGAAHYFGLYEVLLKNNIAALVKDPLATLVGIPLLTHQFGYLNILPLYLVLLLASPLVFIAGLRWPWPTFLCSIALWVLAGQFRINLPNYPTSGGWFFNPISWQLLFVTGLLSGMAMKQGRRFIPVNPWLFLLSLGFVLFVIVWVKVPPIAEAGRAGLGQLSAWGLPFYLTNFDKSFVAAPRLLHALALFYVLASIPALQLVAASRWTAPLRSLGRQGLAVFATGTVLSLFLQAIKTVVEPDPVTDGLMLGSGLVLLLVLSWALNTTTRLRRAQPRPAAATTPP</sequence>
<feature type="transmembrane region" description="Helical" evidence="1">
    <location>
        <begin position="57"/>
        <end position="74"/>
    </location>
</feature>
<evidence type="ECO:0000313" key="2">
    <source>
        <dbReference type="EMBL" id="MBD8064159.1"/>
    </source>
</evidence>
<keyword evidence="1" id="KW-1133">Transmembrane helix</keyword>
<dbReference type="AlphaFoldDB" id="A0A927IR92"/>
<keyword evidence="3" id="KW-1185">Reference proteome</keyword>
<evidence type="ECO:0000313" key="3">
    <source>
        <dbReference type="Proteomes" id="UP000654108"/>
    </source>
</evidence>
<dbReference type="PIRSF" id="PIRSF028704">
    <property type="entry name" value="UPC028704"/>
    <property type="match status" value="1"/>
</dbReference>
<accession>A0A927IR92</accession>
<reference evidence="2" key="1">
    <citation type="submission" date="2020-09" db="EMBL/GenBank/DDBJ databases">
        <title>Genome seq and assembly of Devosia sp.</title>
        <authorList>
            <person name="Chhetri G."/>
        </authorList>
    </citation>
    <scope>NUCLEOTIDE SEQUENCE</scope>
    <source>
        <strain evidence="2">PTR5</strain>
    </source>
</reference>
<feature type="transmembrane region" description="Helical" evidence="1">
    <location>
        <begin position="95"/>
        <end position="116"/>
    </location>
</feature>
<feature type="transmembrane region" description="Helical" evidence="1">
    <location>
        <begin position="356"/>
        <end position="373"/>
    </location>
</feature>
<name>A0A927IR92_9HYPH</name>
<proteinExistence type="predicted"/>
<protein>
    <submittedName>
        <fullName evidence="2">OpgC domain-containing protein</fullName>
    </submittedName>
</protein>
<feature type="transmembrane region" description="Helical" evidence="1">
    <location>
        <begin position="206"/>
        <end position="226"/>
    </location>
</feature>
<keyword evidence="1" id="KW-0812">Transmembrane</keyword>
<gene>
    <name evidence="2" type="ORF">IC608_01540</name>
</gene>
<feature type="transmembrane region" description="Helical" evidence="1">
    <location>
        <begin position="148"/>
        <end position="169"/>
    </location>
</feature>
<keyword evidence="1" id="KW-0472">Membrane</keyword>
<dbReference type="InterPro" id="IPR014550">
    <property type="entry name" value="UCP028704_OpgC"/>
</dbReference>
<organism evidence="2 3">
    <name type="scientific">Devosia oryzisoli</name>
    <dbReference type="NCBI Taxonomy" id="2774138"/>
    <lineage>
        <taxon>Bacteria</taxon>
        <taxon>Pseudomonadati</taxon>
        <taxon>Pseudomonadota</taxon>
        <taxon>Alphaproteobacteria</taxon>
        <taxon>Hyphomicrobiales</taxon>
        <taxon>Devosiaceae</taxon>
        <taxon>Devosia</taxon>
    </lineage>
</organism>
<feature type="transmembrane region" description="Helical" evidence="1">
    <location>
        <begin position="323"/>
        <end position="344"/>
    </location>
</feature>
<dbReference type="Pfam" id="PF10129">
    <property type="entry name" value="OpgC_C"/>
    <property type="match status" value="1"/>
</dbReference>
<feature type="transmembrane region" description="Helical" evidence="1">
    <location>
        <begin position="176"/>
        <end position="194"/>
    </location>
</feature>
<feature type="transmembrane region" description="Helical" evidence="1">
    <location>
        <begin position="238"/>
        <end position="256"/>
    </location>
</feature>
<comment type="caution">
    <text evidence="2">The sequence shown here is derived from an EMBL/GenBank/DDBJ whole genome shotgun (WGS) entry which is preliminary data.</text>
</comment>
<feature type="transmembrane region" description="Helical" evidence="1">
    <location>
        <begin position="292"/>
        <end position="311"/>
    </location>
</feature>
<dbReference type="Proteomes" id="UP000654108">
    <property type="component" value="Unassembled WGS sequence"/>
</dbReference>
<evidence type="ECO:0000256" key="1">
    <source>
        <dbReference type="SAM" id="Phobius"/>
    </source>
</evidence>
<dbReference type="PANTHER" id="PTHR38592">
    <property type="entry name" value="BLL4819 PROTEIN"/>
    <property type="match status" value="1"/>
</dbReference>